<keyword evidence="3" id="KW-0496">Mitochondrion</keyword>
<dbReference type="EMBL" id="OZ019900">
    <property type="protein sequence ID" value="CAK9233826.1"/>
    <property type="molecule type" value="Genomic_DNA"/>
</dbReference>
<name>A0ABP0UZF6_9BRYO</name>
<accession>A0ABP0UZF6</accession>
<dbReference type="PANTHER" id="PTHR23354">
    <property type="entry name" value="NUCLEOLAR PROTEIN 7/ESTROGEN RECEPTOR COACTIVATOR-RELATED"/>
    <property type="match status" value="1"/>
</dbReference>
<sequence length="398" mass="43372">MRMGLLGKPLGWVDSVGNKVGRLLADKAPSFRSHEHSPLLTEDPDEEEEFDTGSENVNEKSDREGGCRSNELEDCSNQDLDFEGPDTSSLSAFLWNLLSCSEADIRGAEETASSSADHVQVIDGSVNVSARSASNEAGQVQAPLKAEACGEENVTEDMELARTTGNNEDEADWQLVDKHDLFHSRTIGSVSEQAMVFTGPHELPATSDESSLMSDSLRGFLHSALPTLAKGRQWVLLYSTQKHGMSLLTLYHRSAMQPGPCLLVAGDTKGVVFGGLVNAPLQPTPMKKYQGTSESFVFTNIADPPYIFHPTGLNRYFVLCTTESLAFGGGGHFALHIDAELLNGSSGACETYGNCCLAQTEDFTLKDVELWGFVHTSRYTPSYAIFKEPEEVPSFRSW</sequence>
<gene>
    <name evidence="7" type="ORF">CSSPTR1EN2_LOCUS21739</name>
</gene>
<dbReference type="SMART" id="SM00584">
    <property type="entry name" value="TLDc"/>
    <property type="match status" value="1"/>
</dbReference>
<feature type="compositionally biased region" description="Basic and acidic residues" evidence="5">
    <location>
        <begin position="57"/>
        <end position="66"/>
    </location>
</feature>
<organism evidence="7 8">
    <name type="scientific">Sphagnum troendelagicum</name>
    <dbReference type="NCBI Taxonomy" id="128251"/>
    <lineage>
        <taxon>Eukaryota</taxon>
        <taxon>Viridiplantae</taxon>
        <taxon>Streptophyta</taxon>
        <taxon>Embryophyta</taxon>
        <taxon>Bryophyta</taxon>
        <taxon>Sphagnophytina</taxon>
        <taxon>Sphagnopsida</taxon>
        <taxon>Sphagnales</taxon>
        <taxon>Sphagnaceae</taxon>
        <taxon>Sphagnum</taxon>
    </lineage>
</organism>
<evidence type="ECO:0000313" key="8">
    <source>
        <dbReference type="Proteomes" id="UP001497512"/>
    </source>
</evidence>
<evidence type="ECO:0000259" key="6">
    <source>
        <dbReference type="PROSITE" id="PS51886"/>
    </source>
</evidence>
<evidence type="ECO:0000256" key="2">
    <source>
        <dbReference type="ARBA" id="ARBA00009540"/>
    </source>
</evidence>
<comment type="similarity">
    <text evidence="2">Belongs to the OXR1 family.</text>
</comment>
<keyword evidence="8" id="KW-1185">Reference proteome</keyword>
<reference evidence="7" key="1">
    <citation type="submission" date="2024-02" db="EMBL/GenBank/DDBJ databases">
        <authorList>
            <consortium name="ELIXIR-Norway"/>
            <consortium name="Elixir Norway"/>
        </authorList>
    </citation>
    <scope>NUCLEOTIDE SEQUENCE</scope>
</reference>
<feature type="region of interest" description="Disordered" evidence="5">
    <location>
        <begin position="26"/>
        <end position="72"/>
    </location>
</feature>
<evidence type="ECO:0000256" key="1">
    <source>
        <dbReference type="ARBA" id="ARBA00004173"/>
    </source>
</evidence>
<dbReference type="Pfam" id="PF07534">
    <property type="entry name" value="TLD"/>
    <property type="match status" value="1"/>
</dbReference>
<evidence type="ECO:0000313" key="7">
    <source>
        <dbReference type="EMBL" id="CAK9233826.1"/>
    </source>
</evidence>
<protein>
    <recommendedName>
        <fullName evidence="4">Oxidation resistance protein 1</fullName>
    </recommendedName>
</protein>
<dbReference type="InterPro" id="IPR006571">
    <property type="entry name" value="TLDc_dom"/>
</dbReference>
<evidence type="ECO:0000256" key="3">
    <source>
        <dbReference type="ARBA" id="ARBA00023128"/>
    </source>
</evidence>
<evidence type="ECO:0000256" key="5">
    <source>
        <dbReference type="SAM" id="MobiDB-lite"/>
    </source>
</evidence>
<dbReference type="PROSITE" id="PS51886">
    <property type="entry name" value="TLDC"/>
    <property type="match status" value="1"/>
</dbReference>
<dbReference type="PANTHER" id="PTHR23354:SF62">
    <property type="entry name" value="MUSTARD, ISOFORM V"/>
    <property type="match status" value="1"/>
</dbReference>
<evidence type="ECO:0000256" key="4">
    <source>
        <dbReference type="ARBA" id="ARBA00040604"/>
    </source>
</evidence>
<dbReference type="Proteomes" id="UP001497512">
    <property type="component" value="Chromosome 8"/>
</dbReference>
<feature type="compositionally biased region" description="Acidic residues" evidence="5">
    <location>
        <begin position="42"/>
        <end position="52"/>
    </location>
</feature>
<proteinExistence type="inferred from homology"/>
<comment type="subcellular location">
    <subcellularLocation>
        <location evidence="1">Mitochondrion</location>
    </subcellularLocation>
</comment>
<feature type="domain" description="TLDc" evidence="6">
    <location>
        <begin position="211"/>
        <end position="374"/>
    </location>
</feature>